<evidence type="ECO:0000256" key="2">
    <source>
        <dbReference type="SAM" id="Phobius"/>
    </source>
</evidence>
<keyword evidence="4" id="KW-1185">Reference proteome</keyword>
<sequence>MGNVKIGSRVRMRRCVKKYRNGKMRYTSEVGSRRYRWVWFTTIRVPLAHESQMAYHGIETHWIPPKLAFEIAKARPMRAPTALCIPDRYGRPLSWGNSSIHRICWLWSPKVAVLDLSRVLYQFVSILIVFAMNLLIPPNLLILGLHNRRSRPVVQRSNGRQHSGVSGSAIVGLRQAVTVHLSHHHKSQQARILRPHSERAIVSLPYHLPTHRDDGRIRSGYKYPTWLTLIGRPEFACVIAENTTSDPLDHEHEKQRENSRKNEGNSTEIH</sequence>
<dbReference type="Proteomes" id="UP000235672">
    <property type="component" value="Unassembled WGS sequence"/>
</dbReference>
<evidence type="ECO:0000313" key="3">
    <source>
        <dbReference type="EMBL" id="PMD13490.1"/>
    </source>
</evidence>
<keyword evidence="2" id="KW-0812">Transmembrane</keyword>
<gene>
    <name evidence="3" type="ORF">NA56DRAFT_712069</name>
</gene>
<proteinExistence type="predicted"/>
<name>A0A2J6PHI9_9HELO</name>
<organism evidence="3 4">
    <name type="scientific">Hyaloscypha hepaticicola</name>
    <dbReference type="NCBI Taxonomy" id="2082293"/>
    <lineage>
        <taxon>Eukaryota</taxon>
        <taxon>Fungi</taxon>
        <taxon>Dikarya</taxon>
        <taxon>Ascomycota</taxon>
        <taxon>Pezizomycotina</taxon>
        <taxon>Leotiomycetes</taxon>
        <taxon>Helotiales</taxon>
        <taxon>Hyaloscyphaceae</taxon>
        <taxon>Hyaloscypha</taxon>
    </lineage>
</organism>
<evidence type="ECO:0000256" key="1">
    <source>
        <dbReference type="SAM" id="MobiDB-lite"/>
    </source>
</evidence>
<keyword evidence="2" id="KW-0472">Membrane</keyword>
<dbReference type="AlphaFoldDB" id="A0A2J6PHI9"/>
<feature type="region of interest" description="Disordered" evidence="1">
    <location>
        <begin position="246"/>
        <end position="270"/>
    </location>
</feature>
<accession>A0A2J6PHI9</accession>
<protein>
    <submittedName>
        <fullName evidence="3">Uncharacterized protein</fullName>
    </submittedName>
</protein>
<evidence type="ECO:0000313" key="4">
    <source>
        <dbReference type="Proteomes" id="UP000235672"/>
    </source>
</evidence>
<feature type="compositionally biased region" description="Basic and acidic residues" evidence="1">
    <location>
        <begin position="247"/>
        <end position="270"/>
    </location>
</feature>
<keyword evidence="2" id="KW-1133">Transmembrane helix</keyword>
<feature type="transmembrane region" description="Helical" evidence="2">
    <location>
        <begin position="119"/>
        <end position="142"/>
    </location>
</feature>
<dbReference type="EMBL" id="KZ613531">
    <property type="protein sequence ID" value="PMD13490.1"/>
    <property type="molecule type" value="Genomic_DNA"/>
</dbReference>
<reference evidence="3 4" key="1">
    <citation type="submission" date="2016-05" db="EMBL/GenBank/DDBJ databases">
        <title>A degradative enzymes factory behind the ericoid mycorrhizal symbiosis.</title>
        <authorList>
            <consortium name="DOE Joint Genome Institute"/>
            <person name="Martino E."/>
            <person name="Morin E."/>
            <person name="Grelet G."/>
            <person name="Kuo A."/>
            <person name="Kohler A."/>
            <person name="Daghino S."/>
            <person name="Barry K."/>
            <person name="Choi C."/>
            <person name="Cichocki N."/>
            <person name="Clum A."/>
            <person name="Copeland A."/>
            <person name="Hainaut M."/>
            <person name="Haridas S."/>
            <person name="Labutti K."/>
            <person name="Lindquist E."/>
            <person name="Lipzen A."/>
            <person name="Khouja H.-R."/>
            <person name="Murat C."/>
            <person name="Ohm R."/>
            <person name="Olson A."/>
            <person name="Spatafora J."/>
            <person name="Veneault-Fourrey C."/>
            <person name="Henrissat B."/>
            <person name="Grigoriev I."/>
            <person name="Martin F."/>
            <person name="Perotto S."/>
        </authorList>
    </citation>
    <scope>NUCLEOTIDE SEQUENCE [LARGE SCALE GENOMIC DNA]</scope>
    <source>
        <strain evidence="3 4">UAMH 7357</strain>
    </source>
</reference>